<keyword evidence="3" id="KW-1185">Reference proteome</keyword>
<feature type="transmembrane region" description="Helical" evidence="1">
    <location>
        <begin position="69"/>
        <end position="89"/>
    </location>
</feature>
<comment type="caution">
    <text evidence="2">The sequence shown here is derived from an EMBL/GenBank/DDBJ whole genome shotgun (WGS) entry which is preliminary data.</text>
</comment>
<evidence type="ECO:0000313" key="2">
    <source>
        <dbReference type="EMBL" id="MFC4404146.1"/>
    </source>
</evidence>
<keyword evidence="1" id="KW-0812">Transmembrane</keyword>
<reference evidence="3" key="1">
    <citation type="journal article" date="2019" name="Int. J. Syst. Evol. Microbiol.">
        <title>The Global Catalogue of Microorganisms (GCM) 10K type strain sequencing project: providing services to taxonomists for standard genome sequencing and annotation.</title>
        <authorList>
            <consortium name="The Broad Institute Genomics Platform"/>
            <consortium name="The Broad Institute Genome Sequencing Center for Infectious Disease"/>
            <person name="Wu L."/>
            <person name="Ma J."/>
        </authorList>
    </citation>
    <scope>NUCLEOTIDE SEQUENCE [LARGE SCALE GENOMIC DNA]</scope>
    <source>
        <strain evidence="3">CCUG 37865</strain>
    </source>
</reference>
<protein>
    <recommendedName>
        <fullName evidence="4">Lipoprotein</fullName>
    </recommendedName>
</protein>
<sequence length="278" mass="30970">MRQWRVGSISMGLSLIGLGVVLFISQFTNWEISKIALIWVPILLIVLGAEILIYLFLAKKEQPIIKYDVFSILFITFIGCMSIVFYVGASSGVLAAVNNYINDEQISGALPVIEEKIDNSIERIVIDSKNGLAKVTANEAMAVSIFGTYQTNAENQRLTEDDVASIHQVDNTLYVSLFSPPNHNGWDYHYTNYYPTISLPSNVDVEITGFTNQVNLELADLQANWYIDGTDIARLKNKEQANLLLTIDHINESGQNEVQTFGEGQHSLKFGEVGSLKE</sequence>
<dbReference type="Proteomes" id="UP001595882">
    <property type="component" value="Unassembled WGS sequence"/>
</dbReference>
<accession>A0ABV8WZU1</accession>
<feature type="transmembrane region" description="Helical" evidence="1">
    <location>
        <begin position="36"/>
        <end position="57"/>
    </location>
</feature>
<evidence type="ECO:0000256" key="1">
    <source>
        <dbReference type="SAM" id="Phobius"/>
    </source>
</evidence>
<dbReference type="EMBL" id="JBHSDT010000008">
    <property type="protein sequence ID" value="MFC4404146.1"/>
    <property type="molecule type" value="Genomic_DNA"/>
</dbReference>
<evidence type="ECO:0000313" key="3">
    <source>
        <dbReference type="Proteomes" id="UP001595882"/>
    </source>
</evidence>
<gene>
    <name evidence="2" type="ORF">ACFOY7_13815</name>
</gene>
<keyword evidence="1" id="KW-1133">Transmembrane helix</keyword>
<proteinExistence type="predicted"/>
<evidence type="ECO:0008006" key="4">
    <source>
        <dbReference type="Google" id="ProtNLM"/>
    </source>
</evidence>
<feature type="transmembrane region" description="Helical" evidence="1">
    <location>
        <begin position="12"/>
        <end position="30"/>
    </location>
</feature>
<dbReference type="RefSeq" id="WP_390252683.1">
    <property type="nucleotide sequence ID" value="NZ_JBHSDT010000008.1"/>
</dbReference>
<keyword evidence="1" id="KW-0472">Membrane</keyword>
<organism evidence="2 3">
    <name type="scientific">Gracilibacillus xinjiangensis</name>
    <dbReference type="NCBI Taxonomy" id="1193282"/>
    <lineage>
        <taxon>Bacteria</taxon>
        <taxon>Bacillati</taxon>
        <taxon>Bacillota</taxon>
        <taxon>Bacilli</taxon>
        <taxon>Bacillales</taxon>
        <taxon>Bacillaceae</taxon>
        <taxon>Gracilibacillus</taxon>
    </lineage>
</organism>
<name>A0ABV8WZU1_9BACI</name>